<sequence length="491" mass="52835">MSSPDGFCLGRLRFIRLPPTVLFLQRGAAKRPQSLTVELAVGITDDYGTDLAFDSVELKLEALDADSLEPLREVQLQLEGFPQSPSRSPHASARFAFSPVQGPVLKLTTTLTFPPTFPARSMPTSLVFSLSAVPHPSEQPASDAPDPLQGSPSTSWIRETIREPTQVPLTLWDDRQAVLLGVRSGPVKIALADGPTRIASEKVQTAVRTIQLPAKQPLDSSAKGRPTTPAVQGGGQFAVIERPGLNNSTGQRLWDCAIGLSAFLAEFPDALDPQTSLATLSAEDGGERPRKRKRGDAKRTGSLRVVELGAGCGLASMAAAHALSTQGDRCASVLATDIEATVDSTLRENFVANGRLADASAERKRRDVSPEPRIKVESAVLDWGELSATQLDLVLGRRGASRATTSSEESDNDLTILATDVLYNTDSHSIFLSTLLSLLRPPTTQSSYRRALIAYKRRTDGDDEFFALASEAGLDVGKIWEWGEVSVWSLV</sequence>
<dbReference type="STRING" id="741276.A0A2S5B207"/>
<dbReference type="OrthoDB" id="413520at2759"/>
<evidence type="ECO:0000256" key="1">
    <source>
        <dbReference type="SAM" id="MobiDB-lite"/>
    </source>
</evidence>
<dbReference type="SUPFAM" id="SSF53335">
    <property type="entry name" value="S-adenosyl-L-methionine-dependent methyltransferases"/>
    <property type="match status" value="1"/>
</dbReference>
<reference evidence="2 3" key="1">
    <citation type="journal article" date="2018" name="Front. Microbiol.">
        <title>Prospects for Fungal Bioremediation of Acidic Radioactive Waste Sites: Characterization and Genome Sequence of Rhodotorula taiwanensis MD1149.</title>
        <authorList>
            <person name="Tkavc R."/>
            <person name="Matrosova V.Y."/>
            <person name="Grichenko O.E."/>
            <person name="Gostincar C."/>
            <person name="Volpe R.P."/>
            <person name="Klimenkova P."/>
            <person name="Gaidamakova E.K."/>
            <person name="Zhou C.E."/>
            <person name="Stewart B.J."/>
            <person name="Lyman M.G."/>
            <person name="Malfatti S.A."/>
            <person name="Rubinfeld B."/>
            <person name="Courtot M."/>
            <person name="Singh J."/>
            <person name="Dalgard C.L."/>
            <person name="Hamilton T."/>
            <person name="Frey K.G."/>
            <person name="Gunde-Cimerman N."/>
            <person name="Dugan L."/>
            <person name="Daly M.J."/>
        </authorList>
    </citation>
    <scope>NUCLEOTIDE SEQUENCE [LARGE SCALE GENOMIC DNA]</scope>
    <source>
        <strain evidence="2 3">MD1149</strain>
    </source>
</reference>
<feature type="region of interest" description="Disordered" evidence="1">
    <location>
        <begin position="133"/>
        <end position="156"/>
    </location>
</feature>
<dbReference type="AlphaFoldDB" id="A0A2S5B207"/>
<evidence type="ECO:0000313" key="2">
    <source>
        <dbReference type="EMBL" id="POY70796.1"/>
    </source>
</evidence>
<organism evidence="2 3">
    <name type="scientific">Rhodotorula taiwanensis</name>
    <dbReference type="NCBI Taxonomy" id="741276"/>
    <lineage>
        <taxon>Eukaryota</taxon>
        <taxon>Fungi</taxon>
        <taxon>Dikarya</taxon>
        <taxon>Basidiomycota</taxon>
        <taxon>Pucciniomycotina</taxon>
        <taxon>Microbotryomycetes</taxon>
        <taxon>Sporidiobolales</taxon>
        <taxon>Sporidiobolaceae</taxon>
        <taxon>Rhodotorula</taxon>
    </lineage>
</organism>
<dbReference type="GO" id="GO:0008757">
    <property type="term" value="F:S-adenosylmethionine-dependent methyltransferase activity"/>
    <property type="evidence" value="ECO:0007669"/>
    <property type="project" value="UniProtKB-ARBA"/>
</dbReference>
<dbReference type="PANTHER" id="PTHR14614">
    <property type="entry name" value="HEPATOCELLULAR CARCINOMA-ASSOCIATED ANTIGEN"/>
    <property type="match status" value="1"/>
</dbReference>
<dbReference type="PANTHER" id="PTHR14614:SF109">
    <property type="entry name" value="RIBOSOMAL LYSINE N-METHYLTRANSFERASE 5"/>
    <property type="match status" value="1"/>
</dbReference>
<evidence type="ECO:0000313" key="3">
    <source>
        <dbReference type="Proteomes" id="UP000237144"/>
    </source>
</evidence>
<protein>
    <recommendedName>
        <fullName evidence="4">VMP4 protein</fullName>
    </recommendedName>
</protein>
<gene>
    <name evidence="2" type="ORF">BMF94_6208</name>
</gene>
<name>A0A2S5B207_9BASI</name>
<proteinExistence type="predicted"/>
<dbReference type="Pfam" id="PF10294">
    <property type="entry name" value="Methyltransf_16"/>
    <property type="match status" value="2"/>
</dbReference>
<evidence type="ECO:0008006" key="4">
    <source>
        <dbReference type="Google" id="ProtNLM"/>
    </source>
</evidence>
<dbReference type="InterPro" id="IPR029063">
    <property type="entry name" value="SAM-dependent_MTases_sf"/>
</dbReference>
<dbReference type="InterPro" id="IPR019410">
    <property type="entry name" value="Methyltransf_16"/>
</dbReference>
<dbReference type="Gene3D" id="3.40.50.150">
    <property type="entry name" value="Vaccinia Virus protein VP39"/>
    <property type="match status" value="1"/>
</dbReference>
<dbReference type="Proteomes" id="UP000237144">
    <property type="component" value="Unassembled WGS sequence"/>
</dbReference>
<keyword evidence="3" id="KW-1185">Reference proteome</keyword>
<accession>A0A2S5B207</accession>
<dbReference type="EMBL" id="PJQD01000097">
    <property type="protein sequence ID" value="POY70796.1"/>
    <property type="molecule type" value="Genomic_DNA"/>
</dbReference>
<comment type="caution">
    <text evidence="2">The sequence shown here is derived from an EMBL/GenBank/DDBJ whole genome shotgun (WGS) entry which is preliminary data.</text>
</comment>
<feature type="region of interest" description="Disordered" evidence="1">
    <location>
        <begin position="278"/>
        <end position="299"/>
    </location>
</feature>